<organism evidence="2 3">
    <name type="scientific">Bacillus spongiae</name>
    <dbReference type="NCBI Taxonomy" id="2683610"/>
    <lineage>
        <taxon>Bacteria</taxon>
        <taxon>Bacillati</taxon>
        <taxon>Bacillota</taxon>
        <taxon>Bacilli</taxon>
        <taxon>Bacillales</taxon>
        <taxon>Bacillaceae</taxon>
        <taxon>Bacillus</taxon>
    </lineage>
</organism>
<accession>A0ABU8HB69</accession>
<dbReference type="SUPFAM" id="SSF51430">
    <property type="entry name" value="NAD(P)-linked oxidoreductase"/>
    <property type="match status" value="1"/>
</dbReference>
<dbReference type="InterPro" id="IPR036812">
    <property type="entry name" value="NAD(P)_OxRdtase_dom_sf"/>
</dbReference>
<dbReference type="PANTHER" id="PTHR43364">
    <property type="entry name" value="NADH-SPECIFIC METHYLGLYOXAL REDUCTASE-RELATED"/>
    <property type="match status" value="1"/>
</dbReference>
<dbReference type="InterPro" id="IPR050523">
    <property type="entry name" value="AKR_Detox_Biosynth"/>
</dbReference>
<name>A0ABU8HB69_9BACI</name>
<evidence type="ECO:0000313" key="3">
    <source>
        <dbReference type="Proteomes" id="UP001312865"/>
    </source>
</evidence>
<reference evidence="2 3" key="1">
    <citation type="journal article" date="2018" name="J. Microbiol.">
        <title>Bacillus spongiae sp. nov., isolated from sponge of Jeju Island.</title>
        <authorList>
            <person name="Lee G.E."/>
            <person name="Im W.T."/>
            <person name="Park J.S."/>
        </authorList>
    </citation>
    <scope>NUCLEOTIDE SEQUENCE [LARGE SCALE GENOMIC DNA]</scope>
    <source>
        <strain evidence="2 3">135PIL107-10</strain>
    </source>
</reference>
<sequence>MERIKIAENLSFSRIVHGLWRLSDWDYSTKETLELIEYCLEQGITTFDHADIYGDYTCERRFGEALALKPELRSKMEIVTKCGIVLPSKNRPLHNSHHYNVTKEHIIHSVETSLSNLHTDYVDVLLIHRPSPMMDPAQIAEAFSLLKQQGKVRHFGVSNFKSHQYRMLESYLDEPLITNQIELSAYELENIEDGTLSFCQEKRIAPMAWSPLAGGKVFNSEGEKGERLRRTLNKIKEEVGADGIDQVLYSWLLQHPTKIMPIIGTGKKERIQSAIDSLSISLNHDQWFEILHSSMGHEVP</sequence>
<dbReference type="Proteomes" id="UP001312865">
    <property type="component" value="Unassembled WGS sequence"/>
</dbReference>
<dbReference type="GO" id="GO:0016491">
    <property type="term" value="F:oxidoreductase activity"/>
    <property type="evidence" value="ECO:0007669"/>
    <property type="project" value="UniProtKB-KW"/>
</dbReference>
<dbReference type="PANTHER" id="PTHR43364:SF1">
    <property type="entry name" value="OXIDOREDUCTASE YDHF"/>
    <property type="match status" value="1"/>
</dbReference>
<keyword evidence="3" id="KW-1185">Reference proteome</keyword>
<protein>
    <submittedName>
        <fullName evidence="2">Aldo/keto reductase family oxidoreductase</fullName>
        <ecNumber evidence="2">1.-.-.-</ecNumber>
    </submittedName>
</protein>
<proteinExistence type="predicted"/>
<dbReference type="EMBL" id="JBBAXC010000003">
    <property type="protein sequence ID" value="MEI5906394.1"/>
    <property type="molecule type" value="Genomic_DNA"/>
</dbReference>
<evidence type="ECO:0000313" key="2">
    <source>
        <dbReference type="EMBL" id="MEI5906394.1"/>
    </source>
</evidence>
<dbReference type="Pfam" id="PF00248">
    <property type="entry name" value="Aldo_ket_red"/>
    <property type="match status" value="1"/>
</dbReference>
<evidence type="ECO:0000259" key="1">
    <source>
        <dbReference type="Pfam" id="PF00248"/>
    </source>
</evidence>
<dbReference type="CDD" id="cd19092">
    <property type="entry name" value="AKR_BsYcsN_EcYdhF-like"/>
    <property type="match status" value="1"/>
</dbReference>
<comment type="caution">
    <text evidence="2">The sequence shown here is derived from an EMBL/GenBank/DDBJ whole genome shotgun (WGS) entry which is preliminary data.</text>
</comment>
<keyword evidence="2" id="KW-0560">Oxidoreductase</keyword>
<dbReference type="InterPro" id="IPR023210">
    <property type="entry name" value="NADP_OxRdtase_dom"/>
</dbReference>
<gene>
    <name evidence="2" type="ORF">WAK64_04915</name>
</gene>
<feature type="domain" description="NADP-dependent oxidoreductase" evidence="1">
    <location>
        <begin position="14"/>
        <end position="290"/>
    </location>
</feature>
<dbReference type="RefSeq" id="WP_336585827.1">
    <property type="nucleotide sequence ID" value="NZ_JBBAXC010000003.1"/>
</dbReference>
<dbReference type="EC" id="1.-.-.-" evidence="2"/>
<dbReference type="Gene3D" id="3.20.20.100">
    <property type="entry name" value="NADP-dependent oxidoreductase domain"/>
    <property type="match status" value="1"/>
</dbReference>